<dbReference type="InterPro" id="IPR036409">
    <property type="entry name" value="Aldolase_II/adducin_N_sf"/>
</dbReference>
<evidence type="ECO:0000259" key="2">
    <source>
        <dbReference type="SMART" id="SM01007"/>
    </source>
</evidence>
<dbReference type="GO" id="GO:0051015">
    <property type="term" value="F:actin filament binding"/>
    <property type="evidence" value="ECO:0007669"/>
    <property type="project" value="TreeGrafter"/>
</dbReference>
<dbReference type="SMART" id="SM01007">
    <property type="entry name" value="Aldolase_II"/>
    <property type="match status" value="1"/>
</dbReference>
<accession>A0AA42CJV9</accession>
<dbReference type="InterPro" id="IPR051017">
    <property type="entry name" value="Aldolase-II_Adducin_sf"/>
</dbReference>
<gene>
    <name evidence="3" type="ORF">OL599_21985</name>
</gene>
<evidence type="ECO:0000313" key="4">
    <source>
        <dbReference type="Proteomes" id="UP001165679"/>
    </source>
</evidence>
<reference evidence="3" key="2">
    <citation type="submission" date="2022-10" db="EMBL/GenBank/DDBJ databases">
        <authorList>
            <person name="Trinh H.N."/>
        </authorList>
    </citation>
    <scope>NUCLEOTIDE SEQUENCE</scope>
    <source>
        <strain evidence="3">RN2-1</strain>
    </source>
</reference>
<dbReference type="AlphaFoldDB" id="A0AA42CJV9"/>
<comment type="caution">
    <text evidence="3">The sequence shown here is derived from an EMBL/GenBank/DDBJ whole genome shotgun (WGS) entry which is preliminary data.</text>
</comment>
<sequence>MSAIVHSLSSSEAEAEEWRLRCDMAAVFRISARHNWNEQIGNHNSLMLPQQRPDDPPTFIINPRGYRFEELTASNLIVCDLDGRVLRGKGELRKVAFHIHARIHLRNPAAACVLHVHPQYLTALSLLQNPEIALAHHNNLMLNDRVVIDAQGDAPVGDNSEGDRIADLMGDKTIMIMASHGVTVVGPTVHDAFDELFSAERTVMYQMTAMSTGQPLRRLPERLRRRYNGPWGGKSDARMHLDAWRRILDKEEPDYAT</sequence>
<dbReference type="PANTHER" id="PTHR10672">
    <property type="entry name" value="ADDUCIN"/>
    <property type="match status" value="1"/>
</dbReference>
<dbReference type="Gene3D" id="3.40.225.10">
    <property type="entry name" value="Class II aldolase/adducin N-terminal domain"/>
    <property type="match status" value="1"/>
</dbReference>
<proteinExistence type="inferred from homology"/>
<dbReference type="InterPro" id="IPR001303">
    <property type="entry name" value="Aldolase_II/adducin_N"/>
</dbReference>
<dbReference type="SUPFAM" id="SSF53639">
    <property type="entry name" value="AraD/HMP-PK domain-like"/>
    <property type="match status" value="1"/>
</dbReference>
<evidence type="ECO:0000313" key="3">
    <source>
        <dbReference type="EMBL" id="MCW3477245.1"/>
    </source>
</evidence>
<name>A0AA42CJV9_9PROT</name>
<keyword evidence="4" id="KW-1185">Reference proteome</keyword>
<dbReference type="Proteomes" id="UP001165679">
    <property type="component" value="Unassembled WGS sequence"/>
</dbReference>
<dbReference type="Pfam" id="PF00596">
    <property type="entry name" value="Aldolase_II"/>
    <property type="match status" value="1"/>
</dbReference>
<reference evidence="3" key="1">
    <citation type="submission" date="2022-09" db="EMBL/GenBank/DDBJ databases">
        <title>Rhodovastum sp. nov. RN2-1 isolated from soil in Seongnam, South Korea.</title>
        <authorList>
            <person name="Le N.T."/>
        </authorList>
    </citation>
    <scope>NUCLEOTIDE SEQUENCE</scope>
    <source>
        <strain evidence="3">RN2-1</strain>
    </source>
</reference>
<dbReference type="GO" id="GO:0005856">
    <property type="term" value="C:cytoskeleton"/>
    <property type="evidence" value="ECO:0007669"/>
    <property type="project" value="TreeGrafter"/>
</dbReference>
<evidence type="ECO:0000256" key="1">
    <source>
        <dbReference type="ARBA" id="ARBA00037961"/>
    </source>
</evidence>
<comment type="similarity">
    <text evidence="1">Belongs to the aldolase class II family.</text>
</comment>
<protein>
    <submittedName>
        <fullName evidence="3">Class II aldolase/adducin family protein</fullName>
    </submittedName>
</protein>
<organism evidence="3 4">
    <name type="scientific">Limobrevibacterium gyesilva</name>
    <dbReference type="NCBI Taxonomy" id="2991712"/>
    <lineage>
        <taxon>Bacteria</taxon>
        <taxon>Pseudomonadati</taxon>
        <taxon>Pseudomonadota</taxon>
        <taxon>Alphaproteobacteria</taxon>
        <taxon>Acetobacterales</taxon>
        <taxon>Acetobacteraceae</taxon>
        <taxon>Limobrevibacterium</taxon>
    </lineage>
</organism>
<feature type="domain" description="Class II aldolase/adducin N-terminal" evidence="2">
    <location>
        <begin position="22"/>
        <end position="207"/>
    </location>
</feature>
<dbReference type="RefSeq" id="WP_264716179.1">
    <property type="nucleotide sequence ID" value="NZ_JAPDNT010000033.1"/>
</dbReference>
<dbReference type="PANTHER" id="PTHR10672:SF21">
    <property type="entry name" value="CLASS II ALDOLASE_ADDUCIN N-TERMINAL DOMAIN-CONTAINING PROTEIN"/>
    <property type="match status" value="1"/>
</dbReference>
<dbReference type="EMBL" id="JAPDNT010000033">
    <property type="protein sequence ID" value="MCW3477245.1"/>
    <property type="molecule type" value="Genomic_DNA"/>
</dbReference>